<feature type="transmembrane region" description="Helical" evidence="2">
    <location>
        <begin position="21"/>
        <end position="41"/>
    </location>
</feature>
<evidence type="ECO:0000313" key="3">
    <source>
        <dbReference type="EMBL" id="WKW11834.1"/>
    </source>
</evidence>
<dbReference type="RefSeq" id="WP_367887520.1">
    <property type="nucleotide sequence ID" value="NZ_CP130612.1"/>
</dbReference>
<gene>
    <name evidence="3" type="ORF">Strain138_001100</name>
    <name evidence="4" type="ORF">Strain318_001100</name>
</gene>
<dbReference type="KEGG" id="pspc:Strain318_001100"/>
<sequence length="113" mass="12255">MAARKRASTAAGGSPAPRTPGWIAIRVGLGALALGVISFAVQGGEYGTLDLLDQKQRLASARAEVDSLQRRVDSLRAYKRLVETDPATQERIAREEFGMVKPGEVLYRFAEPQ</sequence>
<feature type="coiled-coil region" evidence="1">
    <location>
        <begin position="51"/>
        <end position="78"/>
    </location>
</feature>
<dbReference type="Proteomes" id="UP001229955">
    <property type="component" value="Chromosome"/>
</dbReference>
<keyword evidence="1" id="KW-0175">Coiled coil</keyword>
<keyword evidence="2" id="KW-0472">Membrane</keyword>
<accession>A0AA49Q7I9</accession>
<evidence type="ECO:0000313" key="4">
    <source>
        <dbReference type="EMBL" id="WKW14744.1"/>
    </source>
</evidence>
<keyword evidence="5" id="KW-1185">Reference proteome</keyword>
<dbReference type="EMBL" id="CP130612">
    <property type="protein sequence ID" value="WKW11834.1"/>
    <property type="molecule type" value="Genomic_DNA"/>
</dbReference>
<accession>A0AA49Q4K1</accession>
<proteinExistence type="predicted"/>
<dbReference type="InterPro" id="IPR007060">
    <property type="entry name" value="FtsL/DivIC"/>
</dbReference>
<reference evidence="3" key="1">
    <citation type="submission" date="2023-07" db="EMBL/GenBank/DDBJ databases">
        <authorList>
            <person name="Haufschild T."/>
            <person name="Kallscheuer N."/>
            <person name="Hammer J."/>
            <person name="Kohn T."/>
            <person name="Kabuu M."/>
            <person name="Jogler M."/>
            <person name="Wohfarth N."/>
            <person name="Heuer A."/>
            <person name="Rohde M."/>
            <person name="van Teeseling M.C.F."/>
            <person name="Jogler C."/>
        </authorList>
    </citation>
    <scope>NUCLEOTIDE SEQUENCE</scope>
    <source>
        <strain evidence="3">Strain 138</strain>
        <strain evidence="4">Strain 318</strain>
    </source>
</reference>
<dbReference type="EMBL" id="CP130613">
    <property type="protein sequence ID" value="WKW14744.1"/>
    <property type="molecule type" value="Genomic_DNA"/>
</dbReference>
<keyword evidence="2" id="KW-1133">Transmembrane helix</keyword>
<evidence type="ECO:0000256" key="2">
    <source>
        <dbReference type="SAM" id="Phobius"/>
    </source>
</evidence>
<dbReference type="Pfam" id="PF04977">
    <property type="entry name" value="DivIC"/>
    <property type="match status" value="1"/>
</dbReference>
<evidence type="ECO:0000313" key="5">
    <source>
        <dbReference type="Proteomes" id="UP001229955"/>
    </source>
</evidence>
<name>A0AA49Q4K1_9BACT</name>
<organism evidence="3">
    <name type="scientific">Pseudogemmatithrix spongiicola</name>
    <dbReference type="NCBI Taxonomy" id="3062599"/>
    <lineage>
        <taxon>Bacteria</taxon>
        <taxon>Pseudomonadati</taxon>
        <taxon>Gemmatimonadota</taxon>
        <taxon>Gemmatimonadia</taxon>
        <taxon>Gemmatimonadales</taxon>
        <taxon>Gemmatimonadaceae</taxon>
        <taxon>Pseudogemmatithrix</taxon>
    </lineage>
</organism>
<evidence type="ECO:0000256" key="1">
    <source>
        <dbReference type="SAM" id="Coils"/>
    </source>
</evidence>
<keyword evidence="2" id="KW-0812">Transmembrane</keyword>
<protein>
    <submittedName>
        <fullName evidence="3">Septum formation initiator family protein</fullName>
    </submittedName>
</protein>
<dbReference type="AlphaFoldDB" id="A0AA49Q4K1"/>